<reference evidence="2" key="1">
    <citation type="submission" date="2020-06" db="EMBL/GenBank/DDBJ databases">
        <authorList>
            <consortium name="Plant Systems Biology data submission"/>
        </authorList>
    </citation>
    <scope>NUCLEOTIDE SEQUENCE</scope>
    <source>
        <strain evidence="2">D6</strain>
    </source>
</reference>
<dbReference type="PANTHER" id="PTHR39444:SF3">
    <property type="entry name" value="SITE-SPECIFIC DNA-METHYLTRANSFERASE (ADENINE-SPECIFIC)"/>
    <property type="match status" value="1"/>
</dbReference>
<name>A0A9N8DCL9_9STRA</name>
<sequence>MDTTKVMDEAKLSKKERKKLAKKERKERKKRKREADVEAVKEANTSDDSVKSQSVKDDPTSLSCSGGTVESKLMPTIQNHQKSKESPAEPPLKQTNEKGRHPFQVDEADHCETPFRAYQDIIDVLDQIAKACGKDRKSLKIFDPYYCDGGIKKKLESLGFHNVINDNRDFYDDIANDQVPPHDVLITNPPYSGHHMESLLKFVTNNYYHKHHHNDKDNPSKKRKKNREQPPKQALVPFLLLLPHYVYTKPFFQEYFDSNARGREGHRESDSNPNRELFYLVPKNSYRYSYEPPSWVSADKGSTALSRGKTQTAPFPSFWYCHVPSLMMMNMMLEPSSKTQSSSWLVQTFGPSGSHHSSSNSSNNNHQRLHYANCTAHLPREFKGEFDVTNKRPNPRARKRAAKKKTLNGNNNQEQSSQQFTKPNQNSKGRHKRTPTGQANSGGKPKKKRY</sequence>
<organism evidence="2 3">
    <name type="scientific">Seminavis robusta</name>
    <dbReference type="NCBI Taxonomy" id="568900"/>
    <lineage>
        <taxon>Eukaryota</taxon>
        <taxon>Sar</taxon>
        <taxon>Stramenopiles</taxon>
        <taxon>Ochrophyta</taxon>
        <taxon>Bacillariophyta</taxon>
        <taxon>Bacillariophyceae</taxon>
        <taxon>Bacillariophycidae</taxon>
        <taxon>Naviculales</taxon>
        <taxon>Naviculaceae</taxon>
        <taxon>Seminavis</taxon>
    </lineage>
</organism>
<accession>A0A9N8DCL9</accession>
<dbReference type="Proteomes" id="UP001153069">
    <property type="component" value="Unassembled WGS sequence"/>
</dbReference>
<dbReference type="OrthoDB" id="203687at2759"/>
<comment type="caution">
    <text evidence="2">The sequence shown here is derived from an EMBL/GenBank/DDBJ whole genome shotgun (WGS) entry which is preliminary data.</text>
</comment>
<proteinExistence type="predicted"/>
<dbReference type="PANTHER" id="PTHR39444">
    <property type="entry name" value="SITE-SPECIFIC DNA-METHYLTRANSFERASE (ADENINE-SPECIFIC)"/>
    <property type="match status" value="1"/>
</dbReference>
<evidence type="ECO:0000313" key="2">
    <source>
        <dbReference type="EMBL" id="CAB9498314.1"/>
    </source>
</evidence>
<gene>
    <name evidence="2" type="ORF">SEMRO_35_G022470.1</name>
</gene>
<dbReference type="GO" id="GO:0003676">
    <property type="term" value="F:nucleic acid binding"/>
    <property type="evidence" value="ECO:0007669"/>
    <property type="project" value="InterPro"/>
</dbReference>
<protein>
    <submittedName>
        <fullName evidence="2">Uncharacterized protein</fullName>
    </submittedName>
</protein>
<feature type="region of interest" description="Disordered" evidence="1">
    <location>
        <begin position="1"/>
        <end position="105"/>
    </location>
</feature>
<keyword evidence="3" id="KW-1185">Reference proteome</keyword>
<evidence type="ECO:0000313" key="3">
    <source>
        <dbReference type="Proteomes" id="UP001153069"/>
    </source>
</evidence>
<feature type="compositionally biased region" description="Basic residues" evidence="1">
    <location>
        <begin position="14"/>
        <end position="32"/>
    </location>
</feature>
<dbReference type="AlphaFoldDB" id="A0A9N8DCL9"/>
<feature type="compositionally biased region" description="Basic residues" evidence="1">
    <location>
        <begin position="393"/>
        <end position="406"/>
    </location>
</feature>
<feature type="region of interest" description="Disordered" evidence="1">
    <location>
        <begin position="344"/>
        <end position="366"/>
    </location>
</feature>
<dbReference type="GO" id="GO:0008168">
    <property type="term" value="F:methyltransferase activity"/>
    <property type="evidence" value="ECO:0007669"/>
    <property type="project" value="InterPro"/>
</dbReference>
<feature type="region of interest" description="Disordered" evidence="1">
    <location>
        <begin position="210"/>
        <end position="229"/>
    </location>
</feature>
<dbReference type="InterPro" id="IPR002052">
    <property type="entry name" value="DNA_methylase_N6_adenine_CS"/>
</dbReference>
<feature type="region of interest" description="Disordered" evidence="1">
    <location>
        <begin position="384"/>
        <end position="450"/>
    </location>
</feature>
<feature type="compositionally biased region" description="Basic and acidic residues" evidence="1">
    <location>
        <begin position="48"/>
        <end position="59"/>
    </location>
</feature>
<dbReference type="GO" id="GO:0032259">
    <property type="term" value="P:methylation"/>
    <property type="evidence" value="ECO:0007669"/>
    <property type="project" value="InterPro"/>
</dbReference>
<dbReference type="EMBL" id="CAICTM010000035">
    <property type="protein sequence ID" value="CAB9498314.1"/>
    <property type="molecule type" value="Genomic_DNA"/>
</dbReference>
<feature type="compositionally biased region" description="Low complexity" evidence="1">
    <location>
        <begin position="354"/>
        <end position="366"/>
    </location>
</feature>
<feature type="compositionally biased region" description="Basic and acidic residues" evidence="1">
    <location>
        <begin position="1"/>
        <end position="13"/>
    </location>
</feature>
<evidence type="ECO:0000256" key="1">
    <source>
        <dbReference type="SAM" id="MobiDB-lite"/>
    </source>
</evidence>
<dbReference type="PROSITE" id="PS00092">
    <property type="entry name" value="N6_MTASE"/>
    <property type="match status" value="1"/>
</dbReference>
<feature type="compositionally biased region" description="Low complexity" evidence="1">
    <location>
        <begin position="408"/>
        <end position="419"/>
    </location>
</feature>
<feature type="compositionally biased region" description="Basic and acidic residues" evidence="1">
    <location>
        <begin position="95"/>
        <end position="105"/>
    </location>
</feature>